<dbReference type="AlphaFoldDB" id="A0A317U6V7"/>
<dbReference type="GO" id="GO:1901135">
    <property type="term" value="P:carbohydrate derivative metabolic process"/>
    <property type="evidence" value="ECO:0007669"/>
    <property type="project" value="UniProtKB-ARBA"/>
</dbReference>
<keyword evidence="1" id="KW-0812">Transmembrane</keyword>
<gene>
    <name evidence="4" type="ORF">DGG96_05645</name>
    <name evidence="5" type="ORF">ELY20_07375</name>
</gene>
<sequence length="487" mass="55731">MSSLKICYILSTTEGGTWAFEQLRELRNTYRYDVSVILSGTSGTLVDRFRAENIPVYTADFDFMRPTDLFFLPQKILRLVKLLRQKRFDVIQTHLFPSMVIGRIASWIADVPIRLSMIAGPFHLEADTPQWIDKTTSWMDVAVIPSCNYSKQLYLKMGVPEHRLHVIYYSPDERRFDAENTLPAGLREEFGWPAGTPLIGMIAYFYPKLGKNRWTPPFLHGKAIKGHEDVIRAAPTILKEFPNAKLLLIGSGWGDAGQEVMQSMQALVAELGLQDSVIFTGHRQDIPRIYRDLDVSIQASLNENLGGTIEALLMECPTVVTRVGGLVDTVIDGVTGVQVNVADPADLAEGVLRLLRDPKAAKKLGEAGRAYMLEKFTLNSTVSDLDKLYQHYIKTTPVGYRFYKTIYRFLLLSVLGFFVSLRFFILDIWFLPRWDMGWRPWKQIIIRSKMLFYRFWSLMVTRPKMLLYRFYSLVGRVAAKISLKSKD</sequence>
<dbReference type="Proteomes" id="UP000247152">
    <property type="component" value="Unassembled WGS sequence"/>
</dbReference>
<reference evidence="5 7" key="2">
    <citation type="submission" date="2018-12" db="EMBL/GenBank/DDBJ databases">
        <title>Legionella sp,whole genome shotgun sequence.</title>
        <authorList>
            <person name="Wu H."/>
        </authorList>
    </citation>
    <scope>NUCLEOTIDE SEQUENCE [LARGE SCALE GENOMIC DNA]</scope>
    <source>
        <strain evidence="5">Km489</strain>
        <strain evidence="7">km489</strain>
    </source>
</reference>
<feature type="transmembrane region" description="Helical" evidence="1">
    <location>
        <begin position="406"/>
        <end position="430"/>
    </location>
</feature>
<dbReference type="Gene3D" id="3.40.50.2000">
    <property type="entry name" value="Glycogen Phosphorylase B"/>
    <property type="match status" value="2"/>
</dbReference>
<comment type="caution">
    <text evidence="4">The sequence shown here is derived from an EMBL/GenBank/DDBJ whole genome shotgun (WGS) entry which is preliminary data.</text>
</comment>
<proteinExistence type="predicted"/>
<evidence type="ECO:0000313" key="4">
    <source>
        <dbReference type="EMBL" id="PWY56606.1"/>
    </source>
</evidence>
<dbReference type="CDD" id="cd03801">
    <property type="entry name" value="GT4_PimA-like"/>
    <property type="match status" value="1"/>
</dbReference>
<feature type="transmembrane region" description="Helical" evidence="1">
    <location>
        <begin position="451"/>
        <end position="471"/>
    </location>
</feature>
<evidence type="ECO:0000313" key="7">
    <source>
        <dbReference type="Proteomes" id="UP000287374"/>
    </source>
</evidence>
<dbReference type="SUPFAM" id="SSF53756">
    <property type="entry name" value="UDP-Glycosyltransferase/glycogen phosphorylase"/>
    <property type="match status" value="1"/>
</dbReference>
<evidence type="ECO:0000256" key="1">
    <source>
        <dbReference type="SAM" id="Phobius"/>
    </source>
</evidence>
<name>A0A317U6V7_9GAMM</name>
<evidence type="ECO:0000259" key="2">
    <source>
        <dbReference type="Pfam" id="PF00534"/>
    </source>
</evidence>
<evidence type="ECO:0000313" key="5">
    <source>
        <dbReference type="EMBL" id="RUR23419.1"/>
    </source>
</evidence>
<dbReference type="Proteomes" id="UP000287374">
    <property type="component" value="Unassembled WGS sequence"/>
</dbReference>
<keyword evidence="4" id="KW-0808">Transferase</keyword>
<evidence type="ECO:0000259" key="3">
    <source>
        <dbReference type="Pfam" id="PF13579"/>
    </source>
</evidence>
<reference evidence="4 6" key="1">
    <citation type="submission" date="2018-05" db="EMBL/GenBank/DDBJ databases">
        <title>Legionella qingyii sp.nov., whole genome shotgun sequence.</title>
        <authorList>
            <person name="Wu H."/>
            <person name="Zhu Q."/>
            <person name="Hu C."/>
        </authorList>
    </citation>
    <scope>NUCLEOTIDE SEQUENCE [LARGE SCALE GENOMIC DNA]</scope>
    <source>
        <strain evidence="4 6">HEB18</strain>
    </source>
</reference>
<keyword evidence="1" id="KW-0472">Membrane</keyword>
<feature type="domain" description="Glycosyltransferase subfamily 4-like N-terminal" evidence="3">
    <location>
        <begin position="22"/>
        <end position="169"/>
    </location>
</feature>
<evidence type="ECO:0000313" key="6">
    <source>
        <dbReference type="Proteomes" id="UP000247152"/>
    </source>
</evidence>
<organism evidence="4 6">
    <name type="scientific">Legionella qingyii</name>
    <dbReference type="NCBI Taxonomy" id="2184757"/>
    <lineage>
        <taxon>Bacteria</taxon>
        <taxon>Pseudomonadati</taxon>
        <taxon>Pseudomonadota</taxon>
        <taxon>Gammaproteobacteria</taxon>
        <taxon>Legionellales</taxon>
        <taxon>Legionellaceae</taxon>
        <taxon>Legionella</taxon>
    </lineage>
</organism>
<dbReference type="OrthoDB" id="9775208at2"/>
<dbReference type="PANTHER" id="PTHR12526">
    <property type="entry name" value="GLYCOSYLTRANSFERASE"/>
    <property type="match status" value="1"/>
</dbReference>
<dbReference type="InterPro" id="IPR001296">
    <property type="entry name" value="Glyco_trans_1"/>
</dbReference>
<dbReference type="EMBL" id="RZGX01000008">
    <property type="protein sequence ID" value="RUR23419.1"/>
    <property type="molecule type" value="Genomic_DNA"/>
</dbReference>
<dbReference type="InterPro" id="IPR028098">
    <property type="entry name" value="Glyco_trans_4-like_N"/>
</dbReference>
<accession>A0A317U6V7</accession>
<dbReference type="Pfam" id="PF00534">
    <property type="entry name" value="Glycos_transf_1"/>
    <property type="match status" value="1"/>
</dbReference>
<dbReference type="Pfam" id="PF13579">
    <property type="entry name" value="Glyco_trans_4_4"/>
    <property type="match status" value="1"/>
</dbReference>
<keyword evidence="1" id="KW-1133">Transmembrane helix</keyword>
<dbReference type="PANTHER" id="PTHR12526:SF636">
    <property type="entry name" value="BLL3647 PROTEIN"/>
    <property type="match status" value="1"/>
</dbReference>
<dbReference type="GO" id="GO:0016757">
    <property type="term" value="F:glycosyltransferase activity"/>
    <property type="evidence" value="ECO:0007669"/>
    <property type="project" value="InterPro"/>
</dbReference>
<feature type="domain" description="Glycosyl transferase family 1" evidence="2">
    <location>
        <begin position="225"/>
        <end position="369"/>
    </location>
</feature>
<dbReference type="EMBL" id="QHJG01000007">
    <property type="protein sequence ID" value="PWY56606.1"/>
    <property type="molecule type" value="Genomic_DNA"/>
</dbReference>
<protein>
    <submittedName>
        <fullName evidence="4">Glycosyl transferase</fullName>
    </submittedName>
    <submittedName>
        <fullName evidence="5">Glycosyltransferase</fullName>
    </submittedName>
</protein>
<keyword evidence="7" id="KW-1185">Reference proteome</keyword>
<dbReference type="RefSeq" id="WP_110141985.1">
    <property type="nucleotide sequence ID" value="NZ_QHJG01000007.1"/>
</dbReference>